<reference evidence="1 2" key="1">
    <citation type="submission" date="2018-08" db="EMBL/GenBank/DDBJ databases">
        <title>Genome and evolution of the arbuscular mycorrhizal fungus Diversispora epigaea (formerly Glomus versiforme) and its bacterial endosymbionts.</title>
        <authorList>
            <person name="Sun X."/>
            <person name="Fei Z."/>
            <person name="Harrison M."/>
        </authorList>
    </citation>
    <scope>NUCLEOTIDE SEQUENCE [LARGE SCALE GENOMIC DNA]</scope>
    <source>
        <strain evidence="1 2">IT104</strain>
    </source>
</reference>
<proteinExistence type="predicted"/>
<gene>
    <name evidence="1" type="ORF">Glove_69g68</name>
</gene>
<keyword evidence="2" id="KW-1185">Reference proteome</keyword>
<comment type="caution">
    <text evidence="1">The sequence shown here is derived from an EMBL/GenBank/DDBJ whole genome shotgun (WGS) entry which is preliminary data.</text>
</comment>
<evidence type="ECO:0000313" key="1">
    <source>
        <dbReference type="EMBL" id="RHZ85222.1"/>
    </source>
</evidence>
<evidence type="ECO:0000313" key="2">
    <source>
        <dbReference type="Proteomes" id="UP000266861"/>
    </source>
</evidence>
<sequence length="80" mass="9445">MPECRVRKRHRNLSLIEMETQEDPMEISLQMTEEAMEYLINSNVKLGENKISRVKTFTASFSDLTRSEVKYIMKNFPSNE</sequence>
<dbReference type="EMBL" id="PQFF01000066">
    <property type="protein sequence ID" value="RHZ85222.1"/>
    <property type="molecule type" value="Genomic_DNA"/>
</dbReference>
<dbReference type="AlphaFoldDB" id="A0A397JDL1"/>
<accession>A0A397JDL1</accession>
<organism evidence="1 2">
    <name type="scientific">Diversispora epigaea</name>
    <dbReference type="NCBI Taxonomy" id="1348612"/>
    <lineage>
        <taxon>Eukaryota</taxon>
        <taxon>Fungi</taxon>
        <taxon>Fungi incertae sedis</taxon>
        <taxon>Mucoromycota</taxon>
        <taxon>Glomeromycotina</taxon>
        <taxon>Glomeromycetes</taxon>
        <taxon>Diversisporales</taxon>
        <taxon>Diversisporaceae</taxon>
        <taxon>Diversispora</taxon>
    </lineage>
</organism>
<name>A0A397JDL1_9GLOM</name>
<dbReference type="Proteomes" id="UP000266861">
    <property type="component" value="Unassembled WGS sequence"/>
</dbReference>
<protein>
    <submittedName>
        <fullName evidence="1">Uncharacterized protein</fullName>
    </submittedName>
</protein>